<proteinExistence type="predicted"/>
<protein>
    <recommendedName>
        <fullName evidence="4">Protein CMS1</fullName>
    </recommendedName>
</protein>
<reference evidence="2 3" key="1">
    <citation type="submission" date="2016-03" db="EMBL/GenBank/DDBJ databases">
        <title>Draft genome sequence of the Fonsecaea monophora CBS 269.37.</title>
        <authorList>
            <person name="Bombassaro A."/>
            <person name="Vinicius W.A."/>
            <person name="De Hoog S."/>
            <person name="Sun J."/>
            <person name="Souza E.M."/>
            <person name="Raittz R.T."/>
            <person name="Costa F."/>
            <person name="Leao A.C."/>
            <person name="Tadra-Sfeir M.Z."/>
            <person name="Baura V."/>
            <person name="Balsanelli E."/>
            <person name="Pedrosa F.O."/>
            <person name="Moreno L.F."/>
            <person name="Steffens M.B."/>
            <person name="Xi L."/>
            <person name="Bocca A.L."/>
            <person name="Felipe M.S."/>
            <person name="Teixeira M."/>
            <person name="Telles Filho F.Q."/>
            <person name="Azevedo C.M."/>
            <person name="Gomes R."/>
            <person name="Vicente V.A."/>
        </authorList>
    </citation>
    <scope>NUCLEOTIDE SEQUENCE [LARGE SCALE GENOMIC DNA]</scope>
    <source>
        <strain evidence="2 3">CBS 269.37</strain>
    </source>
</reference>
<comment type="caution">
    <text evidence="2">The sequence shown here is derived from an EMBL/GenBank/DDBJ whole genome shotgun (WGS) entry which is preliminary data.</text>
</comment>
<name>A0A177F4Z4_9EURO</name>
<dbReference type="GO" id="GO:0005634">
    <property type="term" value="C:nucleus"/>
    <property type="evidence" value="ECO:0007669"/>
    <property type="project" value="TreeGrafter"/>
</dbReference>
<dbReference type="PANTHER" id="PTHR24030">
    <property type="entry name" value="PROTEIN CMSS1"/>
    <property type="match status" value="1"/>
</dbReference>
<dbReference type="GeneID" id="34601688"/>
<organism evidence="2 3">
    <name type="scientific">Fonsecaea monophora</name>
    <dbReference type="NCBI Taxonomy" id="254056"/>
    <lineage>
        <taxon>Eukaryota</taxon>
        <taxon>Fungi</taxon>
        <taxon>Dikarya</taxon>
        <taxon>Ascomycota</taxon>
        <taxon>Pezizomycotina</taxon>
        <taxon>Eurotiomycetes</taxon>
        <taxon>Chaetothyriomycetidae</taxon>
        <taxon>Chaetothyriales</taxon>
        <taxon>Herpotrichiellaceae</taxon>
        <taxon>Fonsecaea</taxon>
    </lineage>
</organism>
<feature type="region of interest" description="Disordered" evidence="1">
    <location>
        <begin position="1"/>
        <end position="55"/>
    </location>
</feature>
<sequence>MSRTKQKARRGGGNDPQDIIRREKSEVVTGDLTQKKVATTMGGKKRKLDQSDDLKTYPLPKRAALDTESEQSTSPGVAVDPSLLADHFAKNIQKWFSTSSPIELEDMYLPKKAFLDTTSYTKERLAANLPDFLEQFSAGGKEGLSICEEVGSPHTIVLAMSGMRIADLMRELRVFKSQGSKVGKFMPKHMKLEMNIKFLQSNKVGIAIGTPERLNQLLEAEALKTQGLQRIVVDGSYHDEKRSNIFTIGQIFRPMVAFLNDDNIRQRYGAEQNKVDIIVF</sequence>
<feature type="compositionally biased region" description="Basic residues" evidence="1">
    <location>
        <begin position="1"/>
        <end position="10"/>
    </location>
</feature>
<evidence type="ECO:0000313" key="3">
    <source>
        <dbReference type="Proteomes" id="UP000077002"/>
    </source>
</evidence>
<dbReference type="Pfam" id="PF14617">
    <property type="entry name" value="CMS1"/>
    <property type="match status" value="1"/>
</dbReference>
<evidence type="ECO:0000256" key="1">
    <source>
        <dbReference type="SAM" id="MobiDB-lite"/>
    </source>
</evidence>
<evidence type="ECO:0008006" key="4">
    <source>
        <dbReference type="Google" id="ProtNLM"/>
    </source>
</evidence>
<dbReference type="PANTHER" id="PTHR24030:SF0">
    <property type="entry name" value="PROTEIN CMSS1"/>
    <property type="match status" value="1"/>
</dbReference>
<dbReference type="Gene3D" id="3.40.50.300">
    <property type="entry name" value="P-loop containing nucleotide triphosphate hydrolases"/>
    <property type="match status" value="1"/>
</dbReference>
<dbReference type="EMBL" id="LVKK01000045">
    <property type="protein sequence ID" value="OAG39325.1"/>
    <property type="molecule type" value="Genomic_DNA"/>
</dbReference>
<gene>
    <name evidence="2" type="ORF">AYO21_06529</name>
</gene>
<evidence type="ECO:0000313" key="2">
    <source>
        <dbReference type="EMBL" id="OAG39325.1"/>
    </source>
</evidence>
<accession>A0A177F4Z4</accession>
<dbReference type="Proteomes" id="UP000077002">
    <property type="component" value="Unassembled WGS sequence"/>
</dbReference>
<dbReference type="OrthoDB" id="1929311at2759"/>
<dbReference type="RefSeq" id="XP_022511277.1">
    <property type="nucleotide sequence ID" value="XM_022656489.1"/>
</dbReference>
<dbReference type="AlphaFoldDB" id="A0A177F4Z4"/>
<keyword evidence="3" id="KW-1185">Reference proteome</keyword>
<dbReference type="GO" id="GO:0030686">
    <property type="term" value="C:90S preribosome"/>
    <property type="evidence" value="ECO:0007669"/>
    <property type="project" value="TreeGrafter"/>
</dbReference>
<dbReference type="InterPro" id="IPR027417">
    <property type="entry name" value="P-loop_NTPase"/>
</dbReference>
<dbReference type="InterPro" id="IPR032704">
    <property type="entry name" value="Cms1"/>
</dbReference>